<protein>
    <recommendedName>
        <fullName evidence="1">FH2 domain-containing protein</fullName>
    </recommendedName>
</protein>
<dbReference type="Gene3D" id="1.20.58.2220">
    <property type="entry name" value="Formin, FH2 domain"/>
    <property type="match status" value="1"/>
</dbReference>
<dbReference type="PROSITE" id="PS51444">
    <property type="entry name" value="FH2"/>
    <property type="match status" value="1"/>
</dbReference>
<reference evidence="2" key="2">
    <citation type="submission" date="2017-10" db="EMBL/GenBank/DDBJ databases">
        <title>Ladona fulva Genome sequencing and assembly.</title>
        <authorList>
            <person name="Murali S."/>
            <person name="Richards S."/>
            <person name="Bandaranaike D."/>
            <person name="Bellair M."/>
            <person name="Blankenburg K."/>
            <person name="Chao H."/>
            <person name="Dinh H."/>
            <person name="Doddapaneni H."/>
            <person name="Dugan-Rocha S."/>
            <person name="Elkadiri S."/>
            <person name="Gnanaolivu R."/>
            <person name="Hernandez B."/>
            <person name="Skinner E."/>
            <person name="Javaid M."/>
            <person name="Lee S."/>
            <person name="Li M."/>
            <person name="Ming W."/>
            <person name="Munidasa M."/>
            <person name="Muniz J."/>
            <person name="Nguyen L."/>
            <person name="Hughes D."/>
            <person name="Osuji N."/>
            <person name="Pu L.-L."/>
            <person name="Puazo M."/>
            <person name="Qu C."/>
            <person name="Quiroz J."/>
            <person name="Raj R."/>
            <person name="Weissenberger G."/>
            <person name="Xin Y."/>
            <person name="Zou X."/>
            <person name="Han Y."/>
            <person name="Worley K."/>
            <person name="Muzny D."/>
            <person name="Gibbs R."/>
        </authorList>
    </citation>
    <scope>NUCLEOTIDE SEQUENCE</scope>
    <source>
        <strain evidence="2">Sampled in the wild</strain>
    </source>
</reference>
<dbReference type="InterPro" id="IPR042201">
    <property type="entry name" value="FH2_Formin_sf"/>
</dbReference>
<dbReference type="EMBL" id="KZ309173">
    <property type="protein sequence ID" value="KAG8237462.1"/>
    <property type="molecule type" value="Genomic_DNA"/>
</dbReference>
<dbReference type="Pfam" id="PF02181">
    <property type="entry name" value="FH2"/>
    <property type="match status" value="1"/>
</dbReference>
<dbReference type="AlphaFoldDB" id="A0A8K0KMQ3"/>
<sequence>MDSTIVNREGIEKLLTMLPTEEERSRIQEAQSANPDVPLGSAEQFLLTLASISELSARLKLWAFKLDYENSEKEVAEPLMDLKQGMETLRASKTFRSILSTLLSVGIFLNGSEVKGFQIEYLAKVPEVKDTVHKHSLLHHLCHIVMEKFPDSSDLYSEIGAITRASKVDFEELATSIQRMEQECKASWDHLKVIAKHDGSTMVKVKMSDFLADCAERIIVLGIVHRRVMNRFNKFLLWLGIPLHRIQDTKPNEFCKIISEFALEYRTTRERVLQQLEKKASHRERNKTRGKMITDVSFSLLNIPKPSNISFIYV</sequence>
<dbReference type="PANTHER" id="PTHR45920">
    <property type="entry name" value="FORMIN HOMOLOGY 2 DOMAIN CONTAINING, ISOFORM I"/>
    <property type="match status" value="1"/>
</dbReference>
<organism evidence="2 3">
    <name type="scientific">Ladona fulva</name>
    <name type="common">Scarce chaser dragonfly</name>
    <name type="synonym">Libellula fulva</name>
    <dbReference type="NCBI Taxonomy" id="123851"/>
    <lineage>
        <taxon>Eukaryota</taxon>
        <taxon>Metazoa</taxon>
        <taxon>Ecdysozoa</taxon>
        <taxon>Arthropoda</taxon>
        <taxon>Hexapoda</taxon>
        <taxon>Insecta</taxon>
        <taxon>Pterygota</taxon>
        <taxon>Palaeoptera</taxon>
        <taxon>Odonata</taxon>
        <taxon>Epiprocta</taxon>
        <taxon>Anisoptera</taxon>
        <taxon>Libelluloidea</taxon>
        <taxon>Libellulidae</taxon>
        <taxon>Ladona</taxon>
    </lineage>
</organism>
<dbReference type="GO" id="GO:0030866">
    <property type="term" value="P:cortical actin cytoskeleton organization"/>
    <property type="evidence" value="ECO:0007669"/>
    <property type="project" value="TreeGrafter"/>
</dbReference>
<dbReference type="GO" id="GO:0005737">
    <property type="term" value="C:cytoplasm"/>
    <property type="evidence" value="ECO:0007669"/>
    <property type="project" value="TreeGrafter"/>
</dbReference>
<dbReference type="Proteomes" id="UP000792457">
    <property type="component" value="Unassembled WGS sequence"/>
</dbReference>
<evidence type="ECO:0000259" key="1">
    <source>
        <dbReference type="PROSITE" id="PS51444"/>
    </source>
</evidence>
<dbReference type="OrthoDB" id="9806920at2759"/>
<name>A0A8K0KMQ3_LADFU</name>
<proteinExistence type="predicted"/>
<gene>
    <name evidence="2" type="ORF">J437_LFUL017642</name>
</gene>
<dbReference type="SMART" id="SM00498">
    <property type="entry name" value="FH2"/>
    <property type="match status" value="1"/>
</dbReference>
<accession>A0A8K0KMQ3</accession>
<dbReference type="InterPro" id="IPR015425">
    <property type="entry name" value="FH2_Formin"/>
</dbReference>
<reference evidence="2" key="1">
    <citation type="submission" date="2013-04" db="EMBL/GenBank/DDBJ databases">
        <authorList>
            <person name="Qu J."/>
            <person name="Murali S.C."/>
            <person name="Bandaranaike D."/>
            <person name="Bellair M."/>
            <person name="Blankenburg K."/>
            <person name="Chao H."/>
            <person name="Dinh H."/>
            <person name="Doddapaneni H."/>
            <person name="Downs B."/>
            <person name="Dugan-Rocha S."/>
            <person name="Elkadiri S."/>
            <person name="Gnanaolivu R.D."/>
            <person name="Hernandez B."/>
            <person name="Javaid M."/>
            <person name="Jayaseelan J.C."/>
            <person name="Lee S."/>
            <person name="Li M."/>
            <person name="Ming W."/>
            <person name="Munidasa M."/>
            <person name="Muniz J."/>
            <person name="Nguyen L."/>
            <person name="Ongeri F."/>
            <person name="Osuji N."/>
            <person name="Pu L.-L."/>
            <person name="Puazo M."/>
            <person name="Qu C."/>
            <person name="Quiroz J."/>
            <person name="Raj R."/>
            <person name="Weissenberger G."/>
            <person name="Xin Y."/>
            <person name="Zou X."/>
            <person name="Han Y."/>
            <person name="Richards S."/>
            <person name="Worley K."/>
            <person name="Muzny D."/>
            <person name="Gibbs R."/>
        </authorList>
    </citation>
    <scope>NUCLEOTIDE SEQUENCE</scope>
    <source>
        <strain evidence="2">Sampled in the wild</strain>
    </source>
</reference>
<evidence type="ECO:0000313" key="2">
    <source>
        <dbReference type="EMBL" id="KAG8237462.1"/>
    </source>
</evidence>
<comment type="caution">
    <text evidence="2">The sequence shown here is derived from an EMBL/GenBank/DDBJ whole genome shotgun (WGS) entry which is preliminary data.</text>
</comment>
<dbReference type="GO" id="GO:0005856">
    <property type="term" value="C:cytoskeleton"/>
    <property type="evidence" value="ECO:0007669"/>
    <property type="project" value="TreeGrafter"/>
</dbReference>
<evidence type="ECO:0000313" key="3">
    <source>
        <dbReference type="Proteomes" id="UP000792457"/>
    </source>
</evidence>
<keyword evidence="3" id="KW-1185">Reference proteome</keyword>
<dbReference type="SUPFAM" id="SSF101447">
    <property type="entry name" value="Formin homology 2 domain (FH2 domain)"/>
    <property type="match status" value="1"/>
</dbReference>
<feature type="domain" description="FH2" evidence="1">
    <location>
        <begin position="1"/>
        <end position="291"/>
    </location>
</feature>
<dbReference type="GO" id="GO:0051015">
    <property type="term" value="F:actin filament binding"/>
    <property type="evidence" value="ECO:0007669"/>
    <property type="project" value="TreeGrafter"/>
</dbReference>
<dbReference type="Gene3D" id="1.20.58.630">
    <property type="match status" value="1"/>
</dbReference>
<dbReference type="PANTHER" id="PTHR45920:SF4">
    <property type="entry name" value="FORMIN HOMOLOGY 2 DOMAIN CONTAINING, ISOFORM I"/>
    <property type="match status" value="1"/>
</dbReference>